<feature type="repeat" description="Lumazine-binding" evidence="3">
    <location>
        <begin position="98"/>
        <end position="194"/>
    </location>
</feature>
<dbReference type="EMBL" id="BAABWH010000001">
    <property type="protein sequence ID" value="GAA6143923.1"/>
    <property type="molecule type" value="Genomic_DNA"/>
</dbReference>
<dbReference type="NCBIfam" id="NF006767">
    <property type="entry name" value="PRK09289.1"/>
    <property type="match status" value="1"/>
</dbReference>
<dbReference type="InterPro" id="IPR001783">
    <property type="entry name" value="Lumazine-bd"/>
</dbReference>
<sequence length="218" mass="23580">MFTGIVQTRLTVADIEHKKEFASFIFDFPEALMQGLEIGASVAINGTCLTVRTISGSRVSFDAIAQTLKVTNLGALTAGSVVNIERAARFGDEIGGHVLSGHVMQQVPVLEIIETENNMVVWMARPESLAPYLLDKGYVALNGCSLTIAEVEEGRFSVHLIPETRDVTTFGLVQQGDLINVEVDPQTQAVVDTVQRLLSEPALRQSFMKSVTGTSGNE</sequence>
<dbReference type="PANTHER" id="PTHR21098">
    <property type="entry name" value="RIBOFLAVIN SYNTHASE ALPHA CHAIN"/>
    <property type="match status" value="1"/>
</dbReference>
<dbReference type="Pfam" id="PF00677">
    <property type="entry name" value="Lum_binding"/>
    <property type="match status" value="2"/>
</dbReference>
<evidence type="ECO:0000256" key="3">
    <source>
        <dbReference type="PROSITE-ProRule" id="PRU00524"/>
    </source>
</evidence>
<name>A0ABP9ZUW0_9GAMM</name>
<evidence type="ECO:0000259" key="4">
    <source>
        <dbReference type="PROSITE" id="PS51177"/>
    </source>
</evidence>
<dbReference type="SUPFAM" id="SSF63380">
    <property type="entry name" value="Riboflavin synthase domain-like"/>
    <property type="match status" value="2"/>
</dbReference>
<dbReference type="PIRSF" id="PIRSF000498">
    <property type="entry name" value="Riboflavin_syn_A"/>
    <property type="match status" value="1"/>
</dbReference>
<keyword evidence="6" id="KW-1185">Reference proteome</keyword>
<proteinExistence type="predicted"/>
<organism evidence="5 6">
    <name type="scientific">Thalassolituus maritimus</name>
    <dbReference type="NCBI Taxonomy" id="484498"/>
    <lineage>
        <taxon>Bacteria</taxon>
        <taxon>Pseudomonadati</taxon>
        <taxon>Pseudomonadota</taxon>
        <taxon>Gammaproteobacteria</taxon>
        <taxon>Oceanospirillales</taxon>
        <taxon>Oceanospirillaceae</taxon>
        <taxon>Thalassolituus</taxon>
    </lineage>
</organism>
<feature type="domain" description="Lumazine-binding" evidence="4">
    <location>
        <begin position="98"/>
        <end position="194"/>
    </location>
</feature>
<evidence type="ECO:0000313" key="5">
    <source>
        <dbReference type="EMBL" id="GAA6143923.1"/>
    </source>
</evidence>
<dbReference type="Proteomes" id="UP001481413">
    <property type="component" value="Unassembled WGS sequence"/>
</dbReference>
<feature type="repeat" description="Lumazine-binding" evidence="3">
    <location>
        <begin position="1"/>
        <end position="97"/>
    </location>
</feature>
<dbReference type="InterPro" id="IPR017938">
    <property type="entry name" value="Riboflavin_synthase-like_b-brl"/>
</dbReference>
<evidence type="ECO:0000256" key="2">
    <source>
        <dbReference type="NCBIfam" id="TIGR00187"/>
    </source>
</evidence>
<evidence type="ECO:0000256" key="1">
    <source>
        <dbReference type="ARBA" id="ARBA00022737"/>
    </source>
</evidence>
<dbReference type="RefSeq" id="WP_353292878.1">
    <property type="nucleotide sequence ID" value="NZ_BAABWH010000001.1"/>
</dbReference>
<feature type="domain" description="Lumazine-binding" evidence="4">
    <location>
        <begin position="1"/>
        <end position="97"/>
    </location>
</feature>
<evidence type="ECO:0000313" key="6">
    <source>
        <dbReference type="Proteomes" id="UP001481413"/>
    </source>
</evidence>
<gene>
    <name evidence="5" type="ORF">NBRC116585_00400</name>
</gene>
<dbReference type="NCBIfam" id="NF009566">
    <property type="entry name" value="PRK13020.1"/>
    <property type="match status" value="1"/>
</dbReference>
<protein>
    <recommendedName>
        <fullName evidence="2">Riboflavin synthase</fullName>
        <ecNumber evidence="2">2.5.1.9</ecNumber>
    </recommendedName>
</protein>
<comment type="caution">
    <text evidence="5">The sequence shown here is derived from an EMBL/GenBank/DDBJ whole genome shotgun (WGS) entry which is preliminary data.</text>
</comment>
<dbReference type="InterPro" id="IPR023366">
    <property type="entry name" value="ATP_synth_asu-like_sf"/>
</dbReference>
<dbReference type="CDD" id="cd00402">
    <property type="entry name" value="Riboflavin_synthase_like"/>
    <property type="match status" value="1"/>
</dbReference>
<reference evidence="5 6" key="1">
    <citation type="submission" date="2024-04" db="EMBL/GenBank/DDBJ databases">
        <title>Draft genome sequence of Thalassolituus maritimus NBRC 116585.</title>
        <authorList>
            <person name="Miyakawa T."/>
            <person name="Kusuya Y."/>
            <person name="Miura T."/>
        </authorList>
    </citation>
    <scope>NUCLEOTIDE SEQUENCE [LARGE SCALE GENOMIC DNA]</scope>
    <source>
        <strain evidence="5 6">5NW40-0001</strain>
    </source>
</reference>
<dbReference type="InterPro" id="IPR026017">
    <property type="entry name" value="Lumazine-bd_dom"/>
</dbReference>
<dbReference type="EC" id="2.5.1.9" evidence="2"/>
<dbReference type="PROSITE" id="PS51177">
    <property type="entry name" value="LUMAZINE_BIND"/>
    <property type="match status" value="2"/>
</dbReference>
<dbReference type="NCBIfam" id="TIGR00187">
    <property type="entry name" value="ribE"/>
    <property type="match status" value="1"/>
</dbReference>
<accession>A0ABP9ZUW0</accession>
<dbReference type="Gene3D" id="2.40.30.20">
    <property type="match status" value="2"/>
</dbReference>
<keyword evidence="1" id="KW-0677">Repeat</keyword>
<dbReference type="PANTHER" id="PTHR21098:SF0">
    <property type="entry name" value="RIBOFLAVIN SYNTHASE"/>
    <property type="match status" value="1"/>
</dbReference>